<evidence type="ECO:0000256" key="1">
    <source>
        <dbReference type="ARBA" id="ARBA00022450"/>
    </source>
</evidence>
<accession>A0AAN9YCF3</accession>
<name>A0AAN9YCF3_9PEZI</name>
<keyword evidence="1" id="KW-0596">Phosphopantetheine</keyword>
<evidence type="ECO:0008006" key="5">
    <source>
        <dbReference type="Google" id="ProtNLM"/>
    </source>
</evidence>
<organism evidence="3 4">
    <name type="scientific">Cytospora paraplurivora</name>
    <dbReference type="NCBI Taxonomy" id="2898453"/>
    <lineage>
        <taxon>Eukaryota</taxon>
        <taxon>Fungi</taxon>
        <taxon>Dikarya</taxon>
        <taxon>Ascomycota</taxon>
        <taxon>Pezizomycotina</taxon>
        <taxon>Sordariomycetes</taxon>
        <taxon>Sordariomycetidae</taxon>
        <taxon>Diaporthales</taxon>
        <taxon>Cytosporaceae</taxon>
        <taxon>Cytospora</taxon>
    </lineage>
</organism>
<dbReference type="AlphaFoldDB" id="A0AAN9YCF3"/>
<reference evidence="3 4" key="1">
    <citation type="journal article" date="2023" name="PLoS ONE">
        <title>Cytospora paraplurivora sp. nov. isolated from orchards with fruit tree decline syndrome in Ontario, Canada.</title>
        <authorList>
            <person name="Ilyukhin E."/>
            <person name="Nguyen H.D.T."/>
            <person name="Castle A.J."/>
            <person name="Ellouze W."/>
        </authorList>
    </citation>
    <scope>NUCLEOTIDE SEQUENCE [LARGE SCALE GENOMIC DNA]</scope>
    <source>
        <strain evidence="3 4">FDS-564</strain>
    </source>
</reference>
<dbReference type="Gene3D" id="3.40.50.12780">
    <property type="entry name" value="N-terminal domain of ligase-like"/>
    <property type="match status" value="1"/>
</dbReference>
<protein>
    <recommendedName>
        <fullName evidence="5">AMP-dependent synthetase/ligase domain-containing protein</fullName>
    </recommendedName>
</protein>
<dbReference type="SUPFAM" id="SSF56801">
    <property type="entry name" value="Acetyl-CoA synthetase-like"/>
    <property type="match status" value="1"/>
</dbReference>
<dbReference type="PANTHER" id="PTHR43439:SF2">
    <property type="entry name" value="ENZYME, PUTATIVE (JCVI)-RELATED"/>
    <property type="match status" value="1"/>
</dbReference>
<keyword evidence="4" id="KW-1185">Reference proteome</keyword>
<dbReference type="Proteomes" id="UP001320245">
    <property type="component" value="Unassembled WGS sequence"/>
</dbReference>
<evidence type="ECO:0000313" key="3">
    <source>
        <dbReference type="EMBL" id="KAK7735513.1"/>
    </source>
</evidence>
<dbReference type="PANTHER" id="PTHR43439">
    <property type="entry name" value="PHENYLACETATE-COENZYME A LIGASE"/>
    <property type="match status" value="1"/>
</dbReference>
<sequence>MAAKGVPAYGRRLAPQVLDELATTDPERVYAAIPKTSDIKDGYRDVTMADLARCVHYTAKWIEEKFGRSNVFETITYIGLSDLKGIVTLLAAIKTGYKLLLGGFLFFMDYAILGNLTLVLGPPHVAPDATLLKEVALQQKLRAIMTVPAILEQLLHDPHGIDLVKVLDFIACAGAPLPGPVGDRIAEFVKLYIFIGSTETFPLPELVKSPRDWRYHEYNPSLEHEMRPYDISTGTFELVILADDTTKNNAPVYHNLPGENPFYTKDLFTKHPTKPNLYKYYGRRDDIIILANGEKVNPVPLEQHVQGEPDLKGALLIGSGRLQSALIIEPREALGETERVRLLERLWPRIEEANLHIPSPGRVLQGMVICASPDKPFVRTGKATIVRKLTEEAYIGEIEYLYSKSSGQGDLLIDLKASDEKLYEPVAISRFA</sequence>
<proteinExistence type="predicted"/>
<keyword evidence="2" id="KW-0597">Phosphoprotein</keyword>
<dbReference type="InterPro" id="IPR042099">
    <property type="entry name" value="ANL_N_sf"/>
</dbReference>
<gene>
    <name evidence="3" type="ORF">SLS53_007426</name>
</gene>
<evidence type="ECO:0000256" key="2">
    <source>
        <dbReference type="ARBA" id="ARBA00022553"/>
    </source>
</evidence>
<dbReference type="Pfam" id="PF23562">
    <property type="entry name" value="AMP-binding_C_3"/>
    <property type="match status" value="1"/>
</dbReference>
<comment type="caution">
    <text evidence="3">The sequence shown here is derived from an EMBL/GenBank/DDBJ whole genome shotgun (WGS) entry which is preliminary data.</text>
</comment>
<evidence type="ECO:0000313" key="4">
    <source>
        <dbReference type="Proteomes" id="UP001320245"/>
    </source>
</evidence>
<dbReference type="EMBL" id="JAJSPL020000038">
    <property type="protein sequence ID" value="KAK7735513.1"/>
    <property type="molecule type" value="Genomic_DNA"/>
</dbReference>
<dbReference type="InterPro" id="IPR051414">
    <property type="entry name" value="Adenylate-forming_Reductase"/>
</dbReference>